<reference evidence="3" key="2">
    <citation type="submission" date="2017-10" db="EMBL/GenBank/DDBJ databases">
        <title>Ladona fulva Genome sequencing and assembly.</title>
        <authorList>
            <person name="Murali S."/>
            <person name="Richards S."/>
            <person name="Bandaranaike D."/>
            <person name="Bellair M."/>
            <person name="Blankenburg K."/>
            <person name="Chao H."/>
            <person name="Dinh H."/>
            <person name="Doddapaneni H."/>
            <person name="Dugan-Rocha S."/>
            <person name="Elkadiri S."/>
            <person name="Gnanaolivu R."/>
            <person name="Hernandez B."/>
            <person name="Skinner E."/>
            <person name="Javaid M."/>
            <person name="Lee S."/>
            <person name="Li M."/>
            <person name="Ming W."/>
            <person name="Munidasa M."/>
            <person name="Muniz J."/>
            <person name="Nguyen L."/>
            <person name="Hughes D."/>
            <person name="Osuji N."/>
            <person name="Pu L.-L."/>
            <person name="Puazo M."/>
            <person name="Qu C."/>
            <person name="Quiroz J."/>
            <person name="Raj R."/>
            <person name="Weissenberger G."/>
            <person name="Xin Y."/>
            <person name="Zou X."/>
            <person name="Han Y."/>
            <person name="Worley K."/>
            <person name="Muzny D."/>
            <person name="Gibbs R."/>
        </authorList>
    </citation>
    <scope>NUCLEOTIDE SEQUENCE</scope>
    <source>
        <strain evidence="3">Sampled in the wild</strain>
    </source>
</reference>
<protein>
    <recommendedName>
        <fullName evidence="2">PH domain-containing protein</fullName>
    </recommendedName>
</protein>
<name>A0A8K0K0Q2_LADFU</name>
<feature type="compositionally biased region" description="Low complexity" evidence="1">
    <location>
        <begin position="164"/>
        <end position="173"/>
    </location>
</feature>
<feature type="region of interest" description="Disordered" evidence="1">
    <location>
        <begin position="154"/>
        <end position="176"/>
    </location>
</feature>
<comment type="caution">
    <text evidence="3">The sequence shown here is derived from an EMBL/GenBank/DDBJ whole genome shotgun (WGS) entry which is preliminary data.</text>
</comment>
<dbReference type="InterPro" id="IPR001849">
    <property type="entry name" value="PH_domain"/>
</dbReference>
<reference evidence="3" key="1">
    <citation type="submission" date="2013-04" db="EMBL/GenBank/DDBJ databases">
        <authorList>
            <person name="Qu J."/>
            <person name="Murali S.C."/>
            <person name="Bandaranaike D."/>
            <person name="Bellair M."/>
            <person name="Blankenburg K."/>
            <person name="Chao H."/>
            <person name="Dinh H."/>
            <person name="Doddapaneni H."/>
            <person name="Downs B."/>
            <person name="Dugan-Rocha S."/>
            <person name="Elkadiri S."/>
            <person name="Gnanaolivu R.D."/>
            <person name="Hernandez B."/>
            <person name="Javaid M."/>
            <person name="Jayaseelan J.C."/>
            <person name="Lee S."/>
            <person name="Li M."/>
            <person name="Ming W."/>
            <person name="Munidasa M."/>
            <person name="Muniz J."/>
            <person name="Nguyen L."/>
            <person name="Ongeri F."/>
            <person name="Osuji N."/>
            <person name="Pu L.-L."/>
            <person name="Puazo M."/>
            <person name="Qu C."/>
            <person name="Quiroz J."/>
            <person name="Raj R."/>
            <person name="Weissenberger G."/>
            <person name="Xin Y."/>
            <person name="Zou X."/>
            <person name="Han Y."/>
            <person name="Richards S."/>
            <person name="Worley K."/>
            <person name="Muzny D."/>
            <person name="Gibbs R."/>
        </authorList>
    </citation>
    <scope>NUCLEOTIDE SEQUENCE</scope>
    <source>
        <strain evidence="3">Sampled in the wild</strain>
    </source>
</reference>
<dbReference type="EMBL" id="KZ308266">
    <property type="protein sequence ID" value="KAG8226089.1"/>
    <property type="molecule type" value="Genomic_DNA"/>
</dbReference>
<evidence type="ECO:0000259" key="2">
    <source>
        <dbReference type="PROSITE" id="PS50003"/>
    </source>
</evidence>
<evidence type="ECO:0000313" key="4">
    <source>
        <dbReference type="Proteomes" id="UP000792457"/>
    </source>
</evidence>
<dbReference type="PROSITE" id="PS50003">
    <property type="entry name" value="PH_DOMAIN"/>
    <property type="match status" value="1"/>
</dbReference>
<evidence type="ECO:0000313" key="3">
    <source>
        <dbReference type="EMBL" id="KAG8226089.1"/>
    </source>
</evidence>
<proteinExistence type="predicted"/>
<feature type="domain" description="PH" evidence="2">
    <location>
        <begin position="21"/>
        <end position="138"/>
    </location>
</feature>
<accession>A0A8K0K0Q2</accession>
<organism evidence="3 4">
    <name type="scientific">Ladona fulva</name>
    <name type="common">Scarce chaser dragonfly</name>
    <name type="synonym">Libellula fulva</name>
    <dbReference type="NCBI Taxonomy" id="123851"/>
    <lineage>
        <taxon>Eukaryota</taxon>
        <taxon>Metazoa</taxon>
        <taxon>Ecdysozoa</taxon>
        <taxon>Arthropoda</taxon>
        <taxon>Hexapoda</taxon>
        <taxon>Insecta</taxon>
        <taxon>Pterygota</taxon>
        <taxon>Palaeoptera</taxon>
        <taxon>Odonata</taxon>
        <taxon>Epiprocta</taxon>
        <taxon>Anisoptera</taxon>
        <taxon>Libelluloidea</taxon>
        <taxon>Libellulidae</taxon>
        <taxon>Ladona</taxon>
    </lineage>
</organism>
<evidence type="ECO:0000256" key="1">
    <source>
        <dbReference type="SAM" id="MobiDB-lite"/>
    </source>
</evidence>
<dbReference type="AlphaFoldDB" id="A0A8K0K0Q2"/>
<dbReference type="Proteomes" id="UP000792457">
    <property type="component" value="Unassembled WGS sequence"/>
</dbReference>
<gene>
    <name evidence="3" type="ORF">J437_LFUL006396</name>
</gene>
<keyword evidence="4" id="KW-1185">Reference proteome</keyword>
<dbReference type="OrthoDB" id="6077994at2759"/>
<sequence>MLGTPVCDELRGYLDVKVPSVSRKKGLLINLKAWRRRWLVVRRFLVSSPLAMDEGAILGRRIELKLTGDDSGNSAAPCPVVVVEEWQEDALVCPTKSRSHPYAFGLFPQPGCDPVLFLSGRTAEESRRWLVSIRSLLVPPFRPCSYRLSSISSSTGEDVDGPFHHSSPLSSSPETYQSRCVPRSRHVCFPPLPPLPSRCKLRRRSSLESLSAPFFLMDRRRSLSDSELPNSTVSEHRHHRRKCQTISSKAIDADTSRNEYLMEDYDHHIYAGIGDSGVCSSMSNVSRSFLSSSSSSSCSSSSGLYTYASPSSSGFTSYLRGNELEVVPAETSSQVSSKGDDPSLLTGKVCFQSLLKSFIEYTEGVLKFWNS</sequence>